<dbReference type="PROSITE" id="PS50885">
    <property type="entry name" value="HAMP"/>
    <property type="match status" value="1"/>
</dbReference>
<dbReference type="CDD" id="cd06225">
    <property type="entry name" value="HAMP"/>
    <property type="match status" value="1"/>
</dbReference>
<dbReference type="Proteomes" id="UP000184612">
    <property type="component" value="Unassembled WGS sequence"/>
</dbReference>
<dbReference type="STRING" id="1121345.SAMN02745217_00398"/>
<evidence type="ECO:0000259" key="5">
    <source>
        <dbReference type="PROSITE" id="PS50885"/>
    </source>
</evidence>
<keyword evidence="7" id="KW-1185">Reference proteome</keyword>
<keyword evidence="3" id="KW-0808">Transferase</keyword>
<feature type="domain" description="HAMP" evidence="5">
    <location>
        <begin position="295"/>
        <end position="347"/>
    </location>
</feature>
<dbReference type="InterPro" id="IPR010559">
    <property type="entry name" value="Sig_transdc_His_kin_internal"/>
</dbReference>
<dbReference type="SUPFAM" id="SSF55874">
    <property type="entry name" value="ATPase domain of HSP90 chaperone/DNA topoisomerase II/histidine kinase"/>
    <property type="match status" value="1"/>
</dbReference>
<dbReference type="SMART" id="SM00304">
    <property type="entry name" value="HAMP"/>
    <property type="match status" value="1"/>
</dbReference>
<keyword evidence="4" id="KW-0812">Transmembrane</keyword>
<dbReference type="EMBL" id="FRFD01000003">
    <property type="protein sequence ID" value="SHO43904.1"/>
    <property type="molecule type" value="Genomic_DNA"/>
</dbReference>
<evidence type="ECO:0000256" key="3">
    <source>
        <dbReference type="ARBA" id="ARBA00022679"/>
    </source>
</evidence>
<dbReference type="GO" id="GO:0000155">
    <property type="term" value="F:phosphorelay sensor kinase activity"/>
    <property type="evidence" value="ECO:0007669"/>
    <property type="project" value="InterPro"/>
</dbReference>
<dbReference type="Gene3D" id="6.10.340.10">
    <property type="match status" value="1"/>
</dbReference>
<keyword evidence="4" id="KW-1133">Transmembrane helix</keyword>
<evidence type="ECO:0000256" key="1">
    <source>
        <dbReference type="ARBA" id="ARBA00004370"/>
    </source>
</evidence>
<sequence length="583" mass="67027">MRKKNIANRINIKSKMMSMVVIAILVPLACLIFFSAFYQKEVIEQKRKAEVESQMKYALGLSVQRFHTAIKLSKDITYEEKIEEYAELLQKNKINESLSYKLITAALKDKFYLSNEILFTAVLLEANKDQIYSITADGYHEIDHYIKSVHPYIEEQTKDLGSGVCIYVRDKKIYIIRNLISTKNFKKFGVIINQVDTKKFFKELLSNETFKDWIEVTINHESFQLQDEYKDNISLENKLLTFHSGLEDEQVSLACNVKIEKEKLIQEETFFVRGVTISVFLIILCISFVLFQTYASIVGPIVELTGALKEVEQGNWGLTLASDREDELGVLMRGFNEMSLKIEYLIDCVYKEELNLKEAKIKALQSQINPHFVNNTLEIINWKAQMIGGTEISKMIRALSVIMLATLNRNNKKMVTLIEEISYMDSYLYILKRRFEDRITIVKEIEEELLECEVPILIIQPLLENAVVHGIEPAKGGKIIILIKKTEEEILISIANDGKLLTKEEEERIVKMLCGEVVPNKQHSVGIGNVNERIKLIYGSRYGLTISKNQQSMTESVIRIPLTCTNNSKKQQVCPVENQGEKQ</sequence>
<dbReference type="OrthoDB" id="9809348at2"/>
<dbReference type="InterPro" id="IPR003660">
    <property type="entry name" value="HAMP_dom"/>
</dbReference>
<keyword evidence="4" id="KW-0472">Membrane</keyword>
<dbReference type="PANTHER" id="PTHR34220:SF7">
    <property type="entry name" value="SENSOR HISTIDINE KINASE YPDA"/>
    <property type="match status" value="1"/>
</dbReference>
<dbReference type="AlphaFoldDB" id="A0A1M7XY23"/>
<dbReference type="InterPro" id="IPR050640">
    <property type="entry name" value="Bact_2-comp_sensor_kinase"/>
</dbReference>
<dbReference type="GO" id="GO:0016020">
    <property type="term" value="C:membrane"/>
    <property type="evidence" value="ECO:0007669"/>
    <property type="project" value="UniProtKB-SubCell"/>
</dbReference>
<name>A0A1M7XY23_9FIRM</name>
<evidence type="ECO:0000256" key="2">
    <source>
        <dbReference type="ARBA" id="ARBA00022553"/>
    </source>
</evidence>
<evidence type="ECO:0000313" key="6">
    <source>
        <dbReference type="EMBL" id="SHO43904.1"/>
    </source>
</evidence>
<dbReference type="Pfam" id="PF00672">
    <property type="entry name" value="HAMP"/>
    <property type="match status" value="1"/>
</dbReference>
<dbReference type="Gene3D" id="3.30.565.10">
    <property type="entry name" value="Histidine kinase-like ATPase, C-terminal domain"/>
    <property type="match status" value="1"/>
</dbReference>
<accession>A0A1M7XY23</accession>
<dbReference type="PANTHER" id="PTHR34220">
    <property type="entry name" value="SENSOR HISTIDINE KINASE YPDA"/>
    <property type="match status" value="1"/>
</dbReference>
<dbReference type="SUPFAM" id="SSF158472">
    <property type="entry name" value="HAMP domain-like"/>
    <property type="match status" value="1"/>
</dbReference>
<dbReference type="InterPro" id="IPR036890">
    <property type="entry name" value="HATPase_C_sf"/>
</dbReference>
<evidence type="ECO:0000313" key="7">
    <source>
        <dbReference type="Proteomes" id="UP000184612"/>
    </source>
</evidence>
<evidence type="ECO:0000256" key="4">
    <source>
        <dbReference type="SAM" id="Phobius"/>
    </source>
</evidence>
<proteinExistence type="predicted"/>
<reference evidence="6 7" key="1">
    <citation type="submission" date="2016-12" db="EMBL/GenBank/DDBJ databases">
        <authorList>
            <person name="Song W.-J."/>
            <person name="Kurnit D.M."/>
        </authorList>
    </citation>
    <scope>NUCLEOTIDE SEQUENCE [LARGE SCALE GENOMIC DNA]</scope>
    <source>
        <strain evidence="6 7">DSM 12503</strain>
    </source>
</reference>
<dbReference type="Pfam" id="PF06580">
    <property type="entry name" value="His_kinase"/>
    <property type="match status" value="1"/>
</dbReference>
<dbReference type="RefSeq" id="WP_073587120.1">
    <property type="nucleotide sequence ID" value="NZ_FRFD01000003.1"/>
</dbReference>
<comment type="subcellular location">
    <subcellularLocation>
        <location evidence="1">Membrane</location>
    </subcellularLocation>
</comment>
<gene>
    <name evidence="6" type="ORF">SAMN02745217_00398</name>
</gene>
<organism evidence="6 7">
    <name type="scientific">Anaerocolumna xylanovorans DSM 12503</name>
    <dbReference type="NCBI Taxonomy" id="1121345"/>
    <lineage>
        <taxon>Bacteria</taxon>
        <taxon>Bacillati</taxon>
        <taxon>Bacillota</taxon>
        <taxon>Clostridia</taxon>
        <taxon>Lachnospirales</taxon>
        <taxon>Lachnospiraceae</taxon>
        <taxon>Anaerocolumna</taxon>
    </lineage>
</organism>
<keyword evidence="2" id="KW-0597">Phosphoprotein</keyword>
<feature type="transmembrane region" description="Helical" evidence="4">
    <location>
        <begin position="270"/>
        <end position="291"/>
    </location>
</feature>
<protein>
    <submittedName>
        <fullName evidence="6">HAMP domain-containing protein</fullName>
    </submittedName>
</protein>